<evidence type="ECO:0000256" key="1">
    <source>
        <dbReference type="SAM" id="MobiDB-lite"/>
    </source>
</evidence>
<dbReference type="InterPro" id="IPR036859">
    <property type="entry name" value="CAP-Gly_dom_sf"/>
</dbReference>
<protein>
    <recommendedName>
        <fullName evidence="2">CAP-Gly domain-containing protein</fullName>
    </recommendedName>
</protein>
<feature type="region of interest" description="Disordered" evidence="1">
    <location>
        <begin position="343"/>
        <end position="373"/>
    </location>
</feature>
<feature type="domain" description="CAP-Gly" evidence="2">
    <location>
        <begin position="401"/>
        <end position="443"/>
    </location>
</feature>
<reference evidence="3" key="1">
    <citation type="submission" date="2021-02" db="EMBL/GenBank/DDBJ databases">
        <authorList>
            <person name="Nowell W R."/>
        </authorList>
    </citation>
    <scope>NUCLEOTIDE SEQUENCE</scope>
</reference>
<feature type="compositionally biased region" description="Polar residues" evidence="1">
    <location>
        <begin position="261"/>
        <end position="276"/>
    </location>
</feature>
<organism evidence="3 4">
    <name type="scientific">Rotaria sordida</name>
    <dbReference type="NCBI Taxonomy" id="392033"/>
    <lineage>
        <taxon>Eukaryota</taxon>
        <taxon>Metazoa</taxon>
        <taxon>Spiralia</taxon>
        <taxon>Gnathifera</taxon>
        <taxon>Rotifera</taxon>
        <taxon>Eurotatoria</taxon>
        <taxon>Bdelloidea</taxon>
        <taxon>Philodinida</taxon>
        <taxon>Philodinidae</taxon>
        <taxon>Rotaria</taxon>
    </lineage>
</organism>
<sequence length="454" mass="51679">MPTKIEGRSLRQDLIDDIVEAPSSSSFMSSSASSILVDNSKSLPNRNYSSYSNIPSLFNNKTKNEQTDRTTILTNELRDRLHLTLPRSSSSSTMISNDERRRELDLVLKHLYDGKLLTSMNDDRPSSDISESSIPILSKGPITKTTTTMIKNDDDNKINVGNMEVINQRESPILSEGSDSTNYLTTVNIERYNNRPLTSTQRSTTIDGNNHHQTSRYPPMTGQEEYHRNNYTNSVSKSIDPQLNYRSSKPKRSVEWDEENIQQNEGSQHRNNGNYDNQHRLQRHQHPTDGTNDYMSPSLPTQSSSHVYQQNYGLSRSAALPESHHHSRRSNSYTMSNRQMNNENDIHEDHHHGRHRQQSIETTSPRRPYAPSSITDIHLNDIIKFSRPGGKISKGVVKYIGPLSGKNDQYLGLELEDEESKHDGIYQGERLFQCKPNKGVFVGFSKVIMAWSGK</sequence>
<feature type="compositionally biased region" description="Polar residues" evidence="1">
    <location>
        <begin position="195"/>
        <end position="216"/>
    </location>
</feature>
<dbReference type="EMBL" id="CAJNOT010000015">
    <property type="protein sequence ID" value="CAF0772839.1"/>
    <property type="molecule type" value="Genomic_DNA"/>
</dbReference>
<name>A0A813QWB9_9BILA</name>
<dbReference type="Gene3D" id="2.30.30.190">
    <property type="entry name" value="CAP Gly-rich-like domain"/>
    <property type="match status" value="1"/>
</dbReference>
<evidence type="ECO:0000313" key="3">
    <source>
        <dbReference type="EMBL" id="CAF0772839.1"/>
    </source>
</evidence>
<evidence type="ECO:0000313" key="4">
    <source>
        <dbReference type="Proteomes" id="UP000663864"/>
    </source>
</evidence>
<dbReference type="SUPFAM" id="SSF74924">
    <property type="entry name" value="Cap-Gly domain"/>
    <property type="match status" value="1"/>
</dbReference>
<gene>
    <name evidence="3" type="ORF">ZHD862_LOCUS949</name>
</gene>
<feature type="region of interest" description="Disordered" evidence="1">
    <location>
        <begin position="194"/>
        <end position="306"/>
    </location>
</feature>
<dbReference type="AlphaFoldDB" id="A0A813QWB9"/>
<feature type="region of interest" description="Disordered" evidence="1">
    <location>
        <begin position="317"/>
        <end position="336"/>
    </location>
</feature>
<accession>A0A813QWB9</accession>
<proteinExistence type="predicted"/>
<evidence type="ECO:0000259" key="2">
    <source>
        <dbReference type="PROSITE" id="PS50245"/>
    </source>
</evidence>
<dbReference type="Pfam" id="PF01302">
    <property type="entry name" value="CAP_GLY"/>
    <property type="match status" value="1"/>
</dbReference>
<dbReference type="Proteomes" id="UP000663864">
    <property type="component" value="Unassembled WGS sequence"/>
</dbReference>
<comment type="caution">
    <text evidence="3">The sequence shown here is derived from an EMBL/GenBank/DDBJ whole genome shotgun (WGS) entry which is preliminary data.</text>
</comment>
<feature type="compositionally biased region" description="Polar residues" evidence="1">
    <location>
        <begin position="288"/>
        <end position="306"/>
    </location>
</feature>
<dbReference type="SMART" id="SM01052">
    <property type="entry name" value="CAP_GLY"/>
    <property type="match status" value="1"/>
</dbReference>
<dbReference type="InterPro" id="IPR000938">
    <property type="entry name" value="CAP-Gly_domain"/>
</dbReference>
<dbReference type="PROSITE" id="PS50245">
    <property type="entry name" value="CAP_GLY_2"/>
    <property type="match status" value="1"/>
</dbReference>
<feature type="compositionally biased region" description="Polar residues" evidence="1">
    <location>
        <begin position="229"/>
        <end position="247"/>
    </location>
</feature>